<gene>
    <name evidence="2" type="ORF">Y1Q_0010331</name>
</gene>
<keyword evidence="3" id="KW-1185">Reference proteome</keyword>
<dbReference type="AlphaFoldDB" id="A0A151NM41"/>
<proteinExistence type="predicted"/>
<comment type="caution">
    <text evidence="2">The sequence shown here is derived from an EMBL/GenBank/DDBJ whole genome shotgun (WGS) entry which is preliminary data.</text>
</comment>
<evidence type="ECO:0000313" key="2">
    <source>
        <dbReference type="EMBL" id="KYO37892.1"/>
    </source>
</evidence>
<evidence type="ECO:0000256" key="1">
    <source>
        <dbReference type="SAM" id="MobiDB-lite"/>
    </source>
</evidence>
<feature type="compositionally biased region" description="Basic and acidic residues" evidence="1">
    <location>
        <begin position="90"/>
        <end position="100"/>
    </location>
</feature>
<protein>
    <submittedName>
        <fullName evidence="2">Uncharacterized protein</fullName>
    </submittedName>
</protein>
<sequence length="138" mass="16219">MKKENESVSSTTINKLEDSNFIPVQKEEKRRKKRKRTDDSELGEIRKKKIKTEKEEEMPQKNNQNDGVKRLELAILDLEGSTPKMQLHDRLQSFRTRPDEDFQCQGGRRGNTKMVSNGSFWNIEVHCLPQRTTHCLMM</sequence>
<feature type="compositionally biased region" description="Basic and acidic residues" evidence="1">
    <location>
        <begin position="36"/>
        <end position="45"/>
    </location>
</feature>
<dbReference type="EMBL" id="AKHW03002566">
    <property type="protein sequence ID" value="KYO37892.1"/>
    <property type="molecule type" value="Genomic_DNA"/>
</dbReference>
<organism evidence="2 3">
    <name type="scientific">Alligator mississippiensis</name>
    <name type="common">American alligator</name>
    <dbReference type="NCBI Taxonomy" id="8496"/>
    <lineage>
        <taxon>Eukaryota</taxon>
        <taxon>Metazoa</taxon>
        <taxon>Chordata</taxon>
        <taxon>Craniata</taxon>
        <taxon>Vertebrata</taxon>
        <taxon>Euteleostomi</taxon>
        <taxon>Archelosauria</taxon>
        <taxon>Archosauria</taxon>
        <taxon>Crocodylia</taxon>
        <taxon>Alligatoridae</taxon>
        <taxon>Alligatorinae</taxon>
        <taxon>Alligator</taxon>
    </lineage>
</organism>
<reference evidence="2 3" key="1">
    <citation type="journal article" date="2012" name="Genome Biol.">
        <title>Sequencing three crocodilian genomes to illuminate the evolution of archosaurs and amniotes.</title>
        <authorList>
            <person name="St John J.A."/>
            <person name="Braun E.L."/>
            <person name="Isberg S.R."/>
            <person name="Miles L.G."/>
            <person name="Chong A.Y."/>
            <person name="Gongora J."/>
            <person name="Dalzell P."/>
            <person name="Moran C."/>
            <person name="Bed'hom B."/>
            <person name="Abzhanov A."/>
            <person name="Burgess S.C."/>
            <person name="Cooksey A.M."/>
            <person name="Castoe T.A."/>
            <person name="Crawford N.G."/>
            <person name="Densmore L.D."/>
            <person name="Drew J.C."/>
            <person name="Edwards S.V."/>
            <person name="Faircloth B.C."/>
            <person name="Fujita M.K."/>
            <person name="Greenwold M.J."/>
            <person name="Hoffmann F.G."/>
            <person name="Howard J.M."/>
            <person name="Iguchi T."/>
            <person name="Janes D.E."/>
            <person name="Khan S.Y."/>
            <person name="Kohno S."/>
            <person name="de Koning A.J."/>
            <person name="Lance S.L."/>
            <person name="McCarthy F.M."/>
            <person name="McCormack J.E."/>
            <person name="Merchant M.E."/>
            <person name="Peterson D.G."/>
            <person name="Pollock D.D."/>
            <person name="Pourmand N."/>
            <person name="Raney B.J."/>
            <person name="Roessler K.A."/>
            <person name="Sanford J.R."/>
            <person name="Sawyer R.H."/>
            <person name="Schmidt C.J."/>
            <person name="Triplett E.W."/>
            <person name="Tuberville T.D."/>
            <person name="Venegas-Anaya M."/>
            <person name="Howard J.T."/>
            <person name="Jarvis E.D."/>
            <person name="Guillette L.J.Jr."/>
            <person name="Glenn T.C."/>
            <person name="Green R.E."/>
            <person name="Ray D.A."/>
        </authorList>
    </citation>
    <scope>NUCLEOTIDE SEQUENCE [LARGE SCALE GENOMIC DNA]</scope>
    <source>
        <strain evidence="2">KSC_2009_1</strain>
    </source>
</reference>
<name>A0A151NM41_ALLMI</name>
<feature type="region of interest" description="Disordered" evidence="1">
    <location>
        <begin position="90"/>
        <end position="110"/>
    </location>
</feature>
<evidence type="ECO:0000313" key="3">
    <source>
        <dbReference type="Proteomes" id="UP000050525"/>
    </source>
</evidence>
<feature type="region of interest" description="Disordered" evidence="1">
    <location>
        <begin position="1"/>
        <end position="68"/>
    </location>
</feature>
<dbReference type="Proteomes" id="UP000050525">
    <property type="component" value="Unassembled WGS sequence"/>
</dbReference>
<accession>A0A151NM41</accession>